<sequence length="65" mass="7609">MLGKPLDHIQRCCYAESISIGYKRIEGRLGRGMLFGEVKTITNRMRQEERRRGNGLQDWVSRVEL</sequence>
<dbReference type="EMBL" id="JAAIUW010000002">
    <property type="protein sequence ID" value="KAF7841279.1"/>
    <property type="molecule type" value="Genomic_DNA"/>
</dbReference>
<keyword evidence="2" id="KW-1185">Reference proteome</keyword>
<accession>A0A834XBS6</accession>
<proteinExistence type="predicted"/>
<dbReference type="Proteomes" id="UP000634136">
    <property type="component" value="Unassembled WGS sequence"/>
</dbReference>
<comment type="caution">
    <text evidence="1">The sequence shown here is derived from an EMBL/GenBank/DDBJ whole genome shotgun (WGS) entry which is preliminary data.</text>
</comment>
<organism evidence="1 2">
    <name type="scientific">Senna tora</name>
    <dbReference type="NCBI Taxonomy" id="362788"/>
    <lineage>
        <taxon>Eukaryota</taxon>
        <taxon>Viridiplantae</taxon>
        <taxon>Streptophyta</taxon>
        <taxon>Embryophyta</taxon>
        <taxon>Tracheophyta</taxon>
        <taxon>Spermatophyta</taxon>
        <taxon>Magnoliopsida</taxon>
        <taxon>eudicotyledons</taxon>
        <taxon>Gunneridae</taxon>
        <taxon>Pentapetalae</taxon>
        <taxon>rosids</taxon>
        <taxon>fabids</taxon>
        <taxon>Fabales</taxon>
        <taxon>Fabaceae</taxon>
        <taxon>Caesalpinioideae</taxon>
        <taxon>Cassia clade</taxon>
        <taxon>Senna</taxon>
    </lineage>
</organism>
<dbReference type="AlphaFoldDB" id="A0A834XBS6"/>
<name>A0A834XBS6_9FABA</name>
<protein>
    <submittedName>
        <fullName evidence="1">Uncharacterized protein</fullName>
    </submittedName>
</protein>
<gene>
    <name evidence="1" type="ORF">G2W53_003577</name>
</gene>
<evidence type="ECO:0000313" key="1">
    <source>
        <dbReference type="EMBL" id="KAF7841279.1"/>
    </source>
</evidence>
<evidence type="ECO:0000313" key="2">
    <source>
        <dbReference type="Proteomes" id="UP000634136"/>
    </source>
</evidence>
<reference evidence="1" key="1">
    <citation type="submission" date="2020-09" db="EMBL/GenBank/DDBJ databases">
        <title>Genome-Enabled Discovery of Anthraquinone Biosynthesis in Senna tora.</title>
        <authorList>
            <person name="Kang S.-H."/>
            <person name="Pandey R.P."/>
            <person name="Lee C.-M."/>
            <person name="Sim J.-S."/>
            <person name="Jeong J.-T."/>
            <person name="Choi B.-S."/>
            <person name="Jung M."/>
            <person name="Ginzburg D."/>
            <person name="Zhao K."/>
            <person name="Won S.Y."/>
            <person name="Oh T.-J."/>
            <person name="Yu Y."/>
            <person name="Kim N.-H."/>
            <person name="Lee O.R."/>
            <person name="Lee T.-H."/>
            <person name="Bashyal P."/>
            <person name="Kim T.-S."/>
            <person name="Lee W.-H."/>
            <person name="Kawkins C."/>
            <person name="Kim C.-K."/>
            <person name="Kim J.S."/>
            <person name="Ahn B.O."/>
            <person name="Rhee S.Y."/>
            <person name="Sohng J.K."/>
        </authorList>
    </citation>
    <scope>NUCLEOTIDE SEQUENCE</scope>
    <source>
        <tissue evidence="1">Leaf</tissue>
    </source>
</reference>